<reference evidence="1" key="1">
    <citation type="submission" date="2019-10" db="EMBL/GenBank/DDBJ databases">
        <title>Draft genome sequence of Panacibacter sp. KCS-6.</title>
        <authorList>
            <person name="Yim K.J."/>
        </authorList>
    </citation>
    <scope>NUCLEOTIDE SEQUENCE</scope>
    <source>
        <strain evidence="1">KCS-6</strain>
    </source>
</reference>
<protein>
    <submittedName>
        <fullName evidence="1">Uncharacterized protein</fullName>
    </submittedName>
</protein>
<evidence type="ECO:0000313" key="2">
    <source>
        <dbReference type="Proteomes" id="UP000598971"/>
    </source>
</evidence>
<accession>A0A8J8FBK1</accession>
<proteinExistence type="predicted"/>
<comment type="caution">
    <text evidence="1">The sequence shown here is derived from an EMBL/GenBank/DDBJ whole genome shotgun (WGS) entry which is preliminary data.</text>
</comment>
<keyword evidence="2" id="KW-1185">Reference proteome</keyword>
<dbReference type="Proteomes" id="UP000598971">
    <property type="component" value="Unassembled WGS sequence"/>
</dbReference>
<evidence type="ECO:0000313" key="1">
    <source>
        <dbReference type="EMBL" id="NNV55003.1"/>
    </source>
</evidence>
<name>A0A8J8FBK1_9BACT</name>
<dbReference type="RefSeq" id="WP_171606934.1">
    <property type="nucleotide sequence ID" value="NZ_WHPF01000004.1"/>
</dbReference>
<gene>
    <name evidence="1" type="ORF">GD597_05995</name>
</gene>
<sequence length="265" mass="30832">MSKIFTIQPTGQTIEVVLPSFEKQIEEYFKSETKTQKQLHTANFIMIENNRFPAFNVDKSTLTDALFLTPLQVVWCSIVIYLKDCGYSDNEIEKTEMLLSAIDEQYNTNLALLEYCLHYCLQNKLPVCLMVTKTGNGKIISCEKMETFYNCDEEDFYINIRLHKILKKALPDFDLSNNLPNNITVSAQEKELLNAIHTNRHLTEVTIKTKNGDIHSAEFCEHVPLNEKKYIQIMNEKSDQTVIIKRQKGKDAFIKRMYQKVFHNN</sequence>
<dbReference type="EMBL" id="WHPF01000004">
    <property type="protein sequence ID" value="NNV55003.1"/>
    <property type="molecule type" value="Genomic_DNA"/>
</dbReference>
<organism evidence="1 2">
    <name type="scientific">Limnovirga soli</name>
    <dbReference type="NCBI Taxonomy" id="2656915"/>
    <lineage>
        <taxon>Bacteria</taxon>
        <taxon>Pseudomonadati</taxon>
        <taxon>Bacteroidota</taxon>
        <taxon>Chitinophagia</taxon>
        <taxon>Chitinophagales</taxon>
        <taxon>Chitinophagaceae</taxon>
        <taxon>Limnovirga</taxon>
    </lineage>
</organism>
<dbReference type="AlphaFoldDB" id="A0A8J8FBK1"/>